<evidence type="ECO:0000256" key="2">
    <source>
        <dbReference type="ARBA" id="ARBA00009772"/>
    </source>
</evidence>
<organism evidence="8 9">
    <name type="scientific">Ottowia thiooxydans</name>
    <dbReference type="NCBI Taxonomy" id="219182"/>
    <lineage>
        <taxon>Bacteria</taxon>
        <taxon>Pseudomonadati</taxon>
        <taxon>Pseudomonadota</taxon>
        <taxon>Betaproteobacteria</taxon>
        <taxon>Burkholderiales</taxon>
        <taxon>Comamonadaceae</taxon>
        <taxon>Ottowia</taxon>
    </lineage>
</organism>
<gene>
    <name evidence="8" type="ORF">ABIE13_005248</name>
</gene>
<sequence>MEALAIPLNYEDARVYLLSLSMTQPRILAMFMVLPLFNSQIVPGLVRFAISGALGLVAMPVVAGQMAVMDSTSPAFWMLMILKEVFVGFVMGFIVAIPFWIFEAVGFLIDNQRGASISATLNPLTGNDSSPLGILFNQAFIVFFMVSGGFALMLGMLYDSFQMWSVTGWIPHFRAESAVLLLDQLNRLVRMAMLLAAPAIVAMFLAELGLALVSRFAPQLQVFFVAMPVKSGLSILILVLYAATLFEYGAELVESVGGIMPFLTEQWSPEVAR</sequence>
<evidence type="ECO:0000256" key="1">
    <source>
        <dbReference type="ARBA" id="ARBA00004651"/>
    </source>
</evidence>
<evidence type="ECO:0000313" key="9">
    <source>
        <dbReference type="Proteomes" id="UP001549320"/>
    </source>
</evidence>
<protein>
    <submittedName>
        <fullName evidence="8">Type III secretion protein T</fullName>
    </submittedName>
</protein>
<feature type="transmembrane region" description="Helical" evidence="7">
    <location>
        <begin position="15"/>
        <end position="37"/>
    </location>
</feature>
<reference evidence="8 9" key="1">
    <citation type="submission" date="2024-06" db="EMBL/GenBank/DDBJ databases">
        <title>Sorghum-associated microbial communities from plants grown in Nebraska, USA.</title>
        <authorList>
            <person name="Schachtman D."/>
        </authorList>
    </citation>
    <scope>NUCLEOTIDE SEQUENCE [LARGE SCALE GENOMIC DNA]</scope>
    <source>
        <strain evidence="8 9">2709</strain>
    </source>
</reference>
<dbReference type="InterPro" id="IPR002010">
    <property type="entry name" value="T3SS_IM_R"/>
</dbReference>
<dbReference type="PANTHER" id="PTHR30065:SF1">
    <property type="entry name" value="SURFACE PRESENTATION OF ANTIGENS PROTEIN SPAR"/>
    <property type="match status" value="1"/>
</dbReference>
<evidence type="ECO:0000256" key="5">
    <source>
        <dbReference type="ARBA" id="ARBA00022989"/>
    </source>
</evidence>
<dbReference type="InterPro" id="IPR006304">
    <property type="entry name" value="T3SS_SpaR/YscT"/>
</dbReference>
<evidence type="ECO:0000256" key="7">
    <source>
        <dbReference type="RuleBase" id="RU362072"/>
    </source>
</evidence>
<dbReference type="PANTHER" id="PTHR30065">
    <property type="entry name" value="FLAGELLAR BIOSYNTHETIC PROTEIN FLIR"/>
    <property type="match status" value="1"/>
</dbReference>
<comment type="caution">
    <text evidence="8">The sequence shown here is derived from an EMBL/GenBank/DDBJ whole genome shotgun (WGS) entry which is preliminary data.</text>
</comment>
<accession>A0ABV2QGF6</accession>
<comment type="subcellular location">
    <subcellularLocation>
        <location evidence="1 7">Cell membrane</location>
        <topology evidence="1 7">Multi-pass membrane protein</topology>
    </subcellularLocation>
</comment>
<feature type="transmembrane region" description="Helical" evidence="7">
    <location>
        <begin position="191"/>
        <end position="213"/>
    </location>
</feature>
<dbReference type="PRINTS" id="PR00953">
    <property type="entry name" value="TYPE3IMRPROT"/>
</dbReference>
<keyword evidence="6 7" id="KW-0472">Membrane</keyword>
<evidence type="ECO:0000256" key="6">
    <source>
        <dbReference type="ARBA" id="ARBA00023136"/>
    </source>
</evidence>
<proteinExistence type="inferred from homology"/>
<feature type="transmembrane region" description="Helical" evidence="7">
    <location>
        <begin position="86"/>
        <end position="109"/>
    </location>
</feature>
<name>A0ABV2QGF6_9BURK</name>
<evidence type="ECO:0000256" key="4">
    <source>
        <dbReference type="ARBA" id="ARBA00022692"/>
    </source>
</evidence>
<dbReference type="Pfam" id="PF01311">
    <property type="entry name" value="Bac_export_1"/>
    <property type="match status" value="1"/>
</dbReference>
<keyword evidence="5 7" id="KW-1133">Transmembrane helix</keyword>
<comment type="similarity">
    <text evidence="2 7">Belongs to the FliR/MopE/SpaR family.</text>
</comment>
<keyword evidence="4 7" id="KW-0812">Transmembrane</keyword>
<dbReference type="Proteomes" id="UP001549320">
    <property type="component" value="Unassembled WGS sequence"/>
</dbReference>
<evidence type="ECO:0000313" key="8">
    <source>
        <dbReference type="EMBL" id="MET4580109.1"/>
    </source>
</evidence>
<feature type="transmembrane region" description="Helical" evidence="7">
    <location>
        <begin position="220"/>
        <end position="243"/>
    </location>
</feature>
<feature type="transmembrane region" description="Helical" evidence="7">
    <location>
        <begin position="139"/>
        <end position="158"/>
    </location>
</feature>
<evidence type="ECO:0000256" key="3">
    <source>
        <dbReference type="ARBA" id="ARBA00022475"/>
    </source>
</evidence>
<keyword evidence="3 7" id="KW-1003">Cell membrane</keyword>
<dbReference type="NCBIfam" id="TIGR01401">
    <property type="entry name" value="fliR_like_III"/>
    <property type="match status" value="1"/>
</dbReference>
<keyword evidence="9" id="KW-1185">Reference proteome</keyword>
<feature type="transmembrane region" description="Helical" evidence="7">
    <location>
        <begin position="44"/>
        <end position="66"/>
    </location>
</feature>
<dbReference type="EMBL" id="JBEPSH010000014">
    <property type="protein sequence ID" value="MET4580109.1"/>
    <property type="molecule type" value="Genomic_DNA"/>
</dbReference>